<keyword evidence="5" id="KW-0812">Transmembrane</keyword>
<reference evidence="9" key="1">
    <citation type="journal article" date="2014" name="PLoS ONE">
        <title>The genome and linkage map of the northern pike (Esox lucius): conserved synteny revealed between the salmonid sister group and the Neoteleostei.</title>
        <authorList>
            <person name="Rondeau E.B."/>
            <person name="Minkley D.R."/>
            <person name="Leong J.S."/>
            <person name="Messmer A.M."/>
            <person name="Jantzen J.R."/>
            <person name="von Schalburg K.R."/>
            <person name="Lemon C."/>
            <person name="Bird N.H."/>
            <person name="Koop B.F."/>
        </authorList>
    </citation>
    <scope>NUCLEOTIDE SEQUENCE</scope>
</reference>
<dbReference type="SUPFAM" id="SSF50729">
    <property type="entry name" value="PH domain-like"/>
    <property type="match status" value="1"/>
</dbReference>
<protein>
    <recommendedName>
        <fullName evidence="10">SH2 domain-containing protein</fullName>
    </recommendedName>
</protein>
<dbReference type="SMART" id="SM00252">
    <property type="entry name" value="SH2"/>
    <property type="match status" value="1"/>
</dbReference>
<evidence type="ECO:0000256" key="3">
    <source>
        <dbReference type="PROSITE-ProRule" id="PRU00191"/>
    </source>
</evidence>
<dbReference type="InterPro" id="IPR001849">
    <property type="entry name" value="PH_domain"/>
</dbReference>
<sequence length="441" mass="50397">MAATKRARRYQIPYCYYEGFLEKRSFQDKVSRKLWTCLCGNTLLFFNNSKENTYVEKLDLSEFISLKDDCSRDKNLEAAKLILHMKDREIKITVRAEVIFFLSLLQYYFLSGFMYSLTPFLLQAPSLETRELWKGFIYSVVELSVPDSLNLLPGQIHMLRETVEAERERRKTAHPAPAATAVASSSNLYLSLIEDMPACYHPVSRTEAEMVLEKHPESGNLLLRPGRDGASFAVSTRQELCGSIFRHYRVSRTQDGAFAIDLETPIHCDTLHDVISCLVEKTGGALTPFIMEGTYEESITFVHVNEENGERREENSVEFTRRAPTPSVTVPAPPPKPGQRDRMPFPESQSETDRRLYLNDHREAEEDFAKLPVKPPQPLPFCLPRTERKALKPPVVTPRSTTHTVTDTLDARLTSLLPDTIAQTLSEELKLKLEKRRAHEQ</sequence>
<feature type="transmembrane region" description="Helical" evidence="5">
    <location>
        <begin position="98"/>
        <end position="122"/>
    </location>
</feature>
<dbReference type="SMART" id="SM00233">
    <property type="entry name" value="PH"/>
    <property type="match status" value="1"/>
</dbReference>
<evidence type="ECO:0000256" key="4">
    <source>
        <dbReference type="SAM" id="MobiDB-lite"/>
    </source>
</evidence>
<reference evidence="8" key="3">
    <citation type="submission" date="2025-08" db="UniProtKB">
        <authorList>
            <consortium name="Ensembl"/>
        </authorList>
    </citation>
    <scope>IDENTIFICATION</scope>
</reference>
<evidence type="ECO:0000256" key="1">
    <source>
        <dbReference type="ARBA" id="ARBA00022553"/>
    </source>
</evidence>
<dbReference type="InterPro" id="IPR039111">
    <property type="entry name" value="STAP1/STAP2"/>
</dbReference>
<dbReference type="Gene3D" id="3.30.505.10">
    <property type="entry name" value="SH2 domain"/>
    <property type="match status" value="1"/>
</dbReference>
<evidence type="ECO:0008006" key="10">
    <source>
        <dbReference type="Google" id="ProtNLM"/>
    </source>
</evidence>
<dbReference type="InParanoid" id="A0A6Q2YTK6"/>
<feature type="region of interest" description="Disordered" evidence="4">
    <location>
        <begin position="308"/>
        <end position="354"/>
    </location>
</feature>
<keyword evidence="5" id="KW-0472">Membrane</keyword>
<dbReference type="Gene3D" id="2.30.29.30">
    <property type="entry name" value="Pleckstrin-homology domain (PH domain)/Phosphotyrosine-binding domain (PTB)"/>
    <property type="match status" value="2"/>
</dbReference>
<keyword evidence="9" id="KW-1185">Reference proteome</keyword>
<dbReference type="AlphaFoldDB" id="A0A6Q2YTK6"/>
<dbReference type="PANTHER" id="PTHR16186">
    <property type="entry name" value="SIGNAL-TRANSDUCING ADAPTOR PROTEIN-RELATED"/>
    <property type="match status" value="1"/>
</dbReference>
<dbReference type="Bgee" id="ENSELUG00000015900">
    <property type="expression patterns" value="Expressed in nose and 12 other cell types or tissues"/>
</dbReference>
<dbReference type="Proteomes" id="UP000265140">
    <property type="component" value="Chromosome 8"/>
</dbReference>
<dbReference type="Ensembl" id="ENSELUT00000064603.2">
    <property type="protein sequence ID" value="ENSELUP00000068797.2"/>
    <property type="gene ID" value="ENSELUG00000015900.3"/>
</dbReference>
<evidence type="ECO:0000256" key="5">
    <source>
        <dbReference type="SAM" id="Phobius"/>
    </source>
</evidence>
<keyword evidence="2 3" id="KW-0727">SH2 domain</keyword>
<name>A0A6Q2YTK6_ESOLU</name>
<dbReference type="GeneTree" id="ENSGT00530000063841"/>
<accession>A0A6Q2YTK6</accession>
<evidence type="ECO:0000259" key="7">
    <source>
        <dbReference type="PROSITE" id="PS50003"/>
    </source>
</evidence>
<evidence type="ECO:0000313" key="9">
    <source>
        <dbReference type="Proteomes" id="UP000265140"/>
    </source>
</evidence>
<evidence type="ECO:0000256" key="2">
    <source>
        <dbReference type="ARBA" id="ARBA00022999"/>
    </source>
</evidence>
<dbReference type="InterPro" id="IPR000980">
    <property type="entry name" value="SH2"/>
</dbReference>
<dbReference type="PROSITE" id="PS50003">
    <property type="entry name" value="PH_DOMAIN"/>
    <property type="match status" value="1"/>
</dbReference>
<proteinExistence type="predicted"/>
<reference evidence="8" key="4">
    <citation type="submission" date="2025-09" db="UniProtKB">
        <authorList>
            <consortium name="Ensembl"/>
        </authorList>
    </citation>
    <scope>IDENTIFICATION</scope>
</reference>
<keyword evidence="1" id="KW-0597">Phosphoprotein</keyword>
<dbReference type="PROSITE" id="PS50001">
    <property type="entry name" value="SH2"/>
    <property type="match status" value="1"/>
</dbReference>
<evidence type="ECO:0000313" key="8">
    <source>
        <dbReference type="Ensembl" id="ENSELUP00000068797.2"/>
    </source>
</evidence>
<reference evidence="8" key="2">
    <citation type="submission" date="2020-02" db="EMBL/GenBank/DDBJ databases">
        <title>Esox lucius (northern pike) genome, fEsoLuc1, primary haplotype.</title>
        <authorList>
            <person name="Myers G."/>
            <person name="Karagic N."/>
            <person name="Meyer A."/>
            <person name="Pippel M."/>
            <person name="Reichard M."/>
            <person name="Winkler S."/>
            <person name="Tracey A."/>
            <person name="Sims Y."/>
            <person name="Howe K."/>
            <person name="Rhie A."/>
            <person name="Formenti G."/>
            <person name="Durbin R."/>
            <person name="Fedrigo O."/>
            <person name="Jarvis E.D."/>
        </authorList>
    </citation>
    <scope>NUCLEOTIDE SEQUENCE [LARGE SCALE GENOMIC DNA]</scope>
</reference>
<feature type="compositionally biased region" description="Basic and acidic residues" evidence="4">
    <location>
        <begin position="308"/>
        <end position="321"/>
    </location>
</feature>
<dbReference type="PANTHER" id="PTHR16186:SF11">
    <property type="entry name" value="SIGNAL-TRANSDUCING ADAPTOR PROTEIN 2"/>
    <property type="match status" value="1"/>
</dbReference>
<feature type="domain" description="PH" evidence="7">
    <location>
        <begin position="14"/>
        <end position="142"/>
    </location>
</feature>
<feature type="domain" description="SH2" evidence="6">
    <location>
        <begin position="188"/>
        <end position="275"/>
    </location>
</feature>
<dbReference type="OMA" id="CQENASR"/>
<dbReference type="InterPro" id="IPR036860">
    <property type="entry name" value="SH2_dom_sf"/>
</dbReference>
<dbReference type="GO" id="GO:0035591">
    <property type="term" value="F:signaling adaptor activity"/>
    <property type="evidence" value="ECO:0007669"/>
    <property type="project" value="InterPro"/>
</dbReference>
<dbReference type="SUPFAM" id="SSF55550">
    <property type="entry name" value="SH2 domain"/>
    <property type="match status" value="1"/>
</dbReference>
<keyword evidence="5" id="KW-1133">Transmembrane helix</keyword>
<evidence type="ECO:0000259" key="6">
    <source>
        <dbReference type="PROSITE" id="PS50001"/>
    </source>
</evidence>
<dbReference type="InterPro" id="IPR011993">
    <property type="entry name" value="PH-like_dom_sf"/>
</dbReference>
<organism evidence="8 9">
    <name type="scientific">Esox lucius</name>
    <name type="common">Northern pike</name>
    <dbReference type="NCBI Taxonomy" id="8010"/>
    <lineage>
        <taxon>Eukaryota</taxon>
        <taxon>Metazoa</taxon>
        <taxon>Chordata</taxon>
        <taxon>Craniata</taxon>
        <taxon>Vertebrata</taxon>
        <taxon>Euteleostomi</taxon>
        <taxon>Actinopterygii</taxon>
        <taxon>Neopterygii</taxon>
        <taxon>Teleostei</taxon>
        <taxon>Protacanthopterygii</taxon>
        <taxon>Esociformes</taxon>
        <taxon>Esocidae</taxon>
        <taxon>Esox</taxon>
    </lineage>
</organism>